<evidence type="ECO:0000313" key="2">
    <source>
        <dbReference type="EMBL" id="TDC86090.1"/>
    </source>
</evidence>
<evidence type="ECO:0000313" key="3">
    <source>
        <dbReference type="Proteomes" id="UP000295258"/>
    </source>
</evidence>
<comment type="caution">
    <text evidence="2">The sequence shown here is derived from an EMBL/GenBank/DDBJ whole genome shotgun (WGS) entry which is preliminary data.</text>
</comment>
<proteinExistence type="predicted"/>
<name>A0A4R4U5D5_9ACTN</name>
<accession>A0A4R4U5D5</accession>
<dbReference type="Proteomes" id="UP000295258">
    <property type="component" value="Unassembled WGS sequence"/>
</dbReference>
<feature type="non-terminal residue" evidence="2">
    <location>
        <position position="118"/>
    </location>
</feature>
<dbReference type="RefSeq" id="WP_220447430.1">
    <property type="nucleotide sequence ID" value="NZ_SMKO01000302.1"/>
</dbReference>
<sequence length="118" mass="12577">MGVVGLTTLGAEKPEVDVFGADKPGMDEFGVERLERDRAEPDRGAVDFALARCAEAERVAVSSEETDRATTGWADRTAADGASREPDRAVREPSRAVREPGGVVREPSLAVRGPSRVV</sequence>
<feature type="compositionally biased region" description="Basic and acidic residues" evidence="1">
    <location>
        <begin position="82"/>
        <end position="98"/>
    </location>
</feature>
<reference evidence="2 3" key="1">
    <citation type="submission" date="2019-03" db="EMBL/GenBank/DDBJ databases">
        <title>Draft genome sequences of novel Actinobacteria.</title>
        <authorList>
            <person name="Sahin N."/>
            <person name="Ay H."/>
            <person name="Saygin H."/>
        </authorList>
    </citation>
    <scope>NUCLEOTIDE SEQUENCE [LARGE SCALE GENOMIC DNA]</scope>
    <source>
        <strain evidence="2 3">KC310</strain>
    </source>
</reference>
<feature type="region of interest" description="Disordered" evidence="1">
    <location>
        <begin position="59"/>
        <end position="118"/>
    </location>
</feature>
<dbReference type="AlphaFoldDB" id="A0A4R4U5D5"/>
<organism evidence="2 3">
    <name type="scientific">Nonomuraea deserti</name>
    <dbReference type="NCBI Taxonomy" id="1848322"/>
    <lineage>
        <taxon>Bacteria</taxon>
        <taxon>Bacillati</taxon>
        <taxon>Actinomycetota</taxon>
        <taxon>Actinomycetes</taxon>
        <taxon>Streptosporangiales</taxon>
        <taxon>Streptosporangiaceae</taxon>
        <taxon>Nonomuraea</taxon>
    </lineage>
</organism>
<evidence type="ECO:0000256" key="1">
    <source>
        <dbReference type="SAM" id="MobiDB-lite"/>
    </source>
</evidence>
<dbReference type="EMBL" id="SMKO01000302">
    <property type="protein sequence ID" value="TDC86090.1"/>
    <property type="molecule type" value="Genomic_DNA"/>
</dbReference>
<protein>
    <submittedName>
        <fullName evidence="2">Uncharacterized protein</fullName>
    </submittedName>
</protein>
<gene>
    <name evidence="2" type="ORF">E1292_48320</name>
</gene>
<keyword evidence="3" id="KW-1185">Reference proteome</keyword>